<sequence length="431" mass="47452">MSTVDTITIPLTKWTIRKPILIAYFLCTLHNVAFFSQLMSLPYVAKRLEVNDTLFGHCQTLFGTLSIIGGPIFGFIIKKYGIKNGLYLVYMMTMFMAIILLNINNVYGLFLSRLPGLLIHGMQISQAMLAALTKPGKERTTAFGKIGLCFGMSFVIAPLINKGSEVFFHHSASLYSSILLSLLSISITYFFVDETVFARKTTPENDAGSAESDSKVEESKKISLETIRQISKRENVLTVFLQKNVAVAPMNLPFSVLQLYLIEKFNVTETGNSMVQMAVGMLIMVVNGFGISFLRAKFSEEKLITLGICALTLVHLQFINFVYFEQLFLILPFLAIGMTLVNTVSDSILTASVHHDEQSVILGICTASASFARTIAPSIGGFVLDNYGFSSIGYIGLSGALLALGIGRVFPVKPLKHSENEADSFDAKKEE</sequence>
<reference evidence="2" key="1">
    <citation type="submission" date="2022-11" db="UniProtKB">
        <authorList>
            <consortium name="WormBaseParasite"/>
        </authorList>
    </citation>
    <scope>IDENTIFICATION</scope>
</reference>
<evidence type="ECO:0000313" key="1">
    <source>
        <dbReference type="Proteomes" id="UP000887576"/>
    </source>
</evidence>
<dbReference type="WBParaSite" id="JU765_v2.g17274.t1">
    <property type="protein sequence ID" value="JU765_v2.g17274.t1"/>
    <property type="gene ID" value="JU765_v2.g17274"/>
</dbReference>
<proteinExistence type="predicted"/>
<organism evidence="1 2">
    <name type="scientific">Panagrolaimus sp. JU765</name>
    <dbReference type="NCBI Taxonomy" id="591449"/>
    <lineage>
        <taxon>Eukaryota</taxon>
        <taxon>Metazoa</taxon>
        <taxon>Ecdysozoa</taxon>
        <taxon>Nematoda</taxon>
        <taxon>Chromadorea</taxon>
        <taxon>Rhabditida</taxon>
        <taxon>Tylenchina</taxon>
        <taxon>Panagrolaimomorpha</taxon>
        <taxon>Panagrolaimoidea</taxon>
        <taxon>Panagrolaimidae</taxon>
        <taxon>Panagrolaimus</taxon>
    </lineage>
</organism>
<evidence type="ECO:0000313" key="2">
    <source>
        <dbReference type="WBParaSite" id="JU765_v2.g17274.t1"/>
    </source>
</evidence>
<name>A0AC34QL32_9BILA</name>
<accession>A0AC34QL32</accession>
<dbReference type="Proteomes" id="UP000887576">
    <property type="component" value="Unplaced"/>
</dbReference>
<protein>
    <submittedName>
        <fullName evidence="2">Major facilitator superfamily (MFS) profile domain-containing protein</fullName>
    </submittedName>
</protein>